<evidence type="ECO:0000313" key="3">
    <source>
        <dbReference type="Proteomes" id="UP000628984"/>
    </source>
</evidence>
<keyword evidence="3" id="KW-1185">Reference proteome</keyword>
<accession>A0A918ML20</accession>
<protein>
    <submittedName>
        <fullName evidence="2">Uncharacterized protein</fullName>
    </submittedName>
</protein>
<dbReference type="AlphaFoldDB" id="A0A918ML20"/>
<dbReference type="EMBL" id="BMYQ01000007">
    <property type="protein sequence ID" value="GGW34558.1"/>
    <property type="molecule type" value="Genomic_DNA"/>
</dbReference>
<evidence type="ECO:0000313" key="2">
    <source>
        <dbReference type="EMBL" id="GGW34558.1"/>
    </source>
</evidence>
<gene>
    <name evidence="2" type="ORF">GCM10011452_23670</name>
</gene>
<keyword evidence="1" id="KW-1133">Transmembrane helix</keyword>
<sequence>MMGALAVSLPLLLWMIGFSGIYGLHGATCATGGTPLSVGLPAVVAVTAALQIGLLAWILLGAPRQLPTFQRRLSRTLAFVASAATLWTGVPVFVLPLCA</sequence>
<feature type="transmembrane region" description="Helical" evidence="1">
    <location>
        <begin position="73"/>
        <end position="94"/>
    </location>
</feature>
<organism evidence="2 3">
    <name type="scientific">Gemmobacter lanyuensis</name>
    <dbReference type="NCBI Taxonomy" id="1054497"/>
    <lineage>
        <taxon>Bacteria</taxon>
        <taxon>Pseudomonadati</taxon>
        <taxon>Pseudomonadota</taxon>
        <taxon>Alphaproteobacteria</taxon>
        <taxon>Rhodobacterales</taxon>
        <taxon>Paracoccaceae</taxon>
        <taxon>Gemmobacter</taxon>
    </lineage>
</organism>
<feature type="transmembrane region" description="Helical" evidence="1">
    <location>
        <begin position="42"/>
        <end position="61"/>
    </location>
</feature>
<reference evidence="2" key="2">
    <citation type="submission" date="2020-09" db="EMBL/GenBank/DDBJ databases">
        <authorList>
            <person name="Sun Q."/>
            <person name="Kim S."/>
        </authorList>
    </citation>
    <scope>NUCLEOTIDE SEQUENCE</scope>
    <source>
        <strain evidence="2">KCTC 23714</strain>
    </source>
</reference>
<dbReference type="RefSeq" id="WP_189634082.1">
    <property type="nucleotide sequence ID" value="NZ_BMYQ01000007.1"/>
</dbReference>
<proteinExistence type="predicted"/>
<evidence type="ECO:0000256" key="1">
    <source>
        <dbReference type="SAM" id="Phobius"/>
    </source>
</evidence>
<keyword evidence="1" id="KW-0812">Transmembrane</keyword>
<comment type="caution">
    <text evidence="2">The sequence shown here is derived from an EMBL/GenBank/DDBJ whole genome shotgun (WGS) entry which is preliminary data.</text>
</comment>
<reference evidence="2" key="1">
    <citation type="journal article" date="2014" name="Int. J. Syst. Evol. Microbiol.">
        <title>Complete genome sequence of Corynebacterium casei LMG S-19264T (=DSM 44701T), isolated from a smear-ripened cheese.</title>
        <authorList>
            <consortium name="US DOE Joint Genome Institute (JGI-PGF)"/>
            <person name="Walter F."/>
            <person name="Albersmeier A."/>
            <person name="Kalinowski J."/>
            <person name="Ruckert C."/>
        </authorList>
    </citation>
    <scope>NUCLEOTIDE SEQUENCE</scope>
    <source>
        <strain evidence="2">KCTC 23714</strain>
    </source>
</reference>
<keyword evidence="1" id="KW-0472">Membrane</keyword>
<dbReference type="Proteomes" id="UP000628984">
    <property type="component" value="Unassembled WGS sequence"/>
</dbReference>
<name>A0A918ML20_9RHOB</name>